<proteinExistence type="predicted"/>
<organism evidence="1 2">
    <name type="scientific">Archangium violaceum Cb vi76</name>
    <dbReference type="NCBI Taxonomy" id="1406225"/>
    <lineage>
        <taxon>Bacteria</taxon>
        <taxon>Pseudomonadati</taxon>
        <taxon>Myxococcota</taxon>
        <taxon>Myxococcia</taxon>
        <taxon>Myxococcales</taxon>
        <taxon>Cystobacterineae</taxon>
        <taxon>Archangiaceae</taxon>
        <taxon>Archangium</taxon>
    </lineage>
</organism>
<protein>
    <submittedName>
        <fullName evidence="1">Uncharacterized protein</fullName>
    </submittedName>
</protein>
<dbReference type="EMBL" id="JPMI01000270">
    <property type="protein sequence ID" value="KFA88942.1"/>
    <property type="molecule type" value="Genomic_DNA"/>
</dbReference>
<gene>
    <name evidence="1" type="ORF">Q664_37825</name>
</gene>
<sequence length="90" mass="9844">MEGPAVLAAHAAIQHVLARFPKEYAGSCTYSAKALEAVVGEQGGLYFVRINQRPERCGRFAAGVSLTPDWFELYAVSPEGKVLARYPYQP</sequence>
<dbReference type="Proteomes" id="UP000028547">
    <property type="component" value="Unassembled WGS sequence"/>
</dbReference>
<evidence type="ECO:0000313" key="2">
    <source>
        <dbReference type="Proteomes" id="UP000028547"/>
    </source>
</evidence>
<accession>A0A084SKF7</accession>
<evidence type="ECO:0000313" key="1">
    <source>
        <dbReference type="EMBL" id="KFA88942.1"/>
    </source>
</evidence>
<comment type="caution">
    <text evidence="1">The sequence shown here is derived from an EMBL/GenBank/DDBJ whole genome shotgun (WGS) entry which is preliminary data.</text>
</comment>
<dbReference type="AlphaFoldDB" id="A0A084SKF7"/>
<reference evidence="1 2" key="1">
    <citation type="submission" date="2014-07" db="EMBL/GenBank/DDBJ databases">
        <title>Draft Genome Sequence of Gephyronic Acid Producer, Cystobacter violaceus Strain Cb vi76.</title>
        <authorList>
            <person name="Stevens D.C."/>
            <person name="Young J."/>
            <person name="Carmichael R."/>
            <person name="Tan J."/>
            <person name="Taylor R.E."/>
        </authorList>
    </citation>
    <scope>NUCLEOTIDE SEQUENCE [LARGE SCALE GENOMIC DNA]</scope>
    <source>
        <strain evidence="1 2">Cb vi76</strain>
    </source>
</reference>
<name>A0A084SKF7_9BACT</name>